<dbReference type="RefSeq" id="WP_023069532.1">
    <property type="nucleotide sequence ID" value="NZ_AUZM01000114.1"/>
</dbReference>
<dbReference type="Pfam" id="PF08241">
    <property type="entry name" value="Methyltransf_11"/>
    <property type="match status" value="1"/>
</dbReference>
<protein>
    <submittedName>
        <fullName evidence="2">Methyltransferase domain protein</fullName>
    </submittedName>
</protein>
<comment type="caution">
    <text evidence="2">The sequence shown here is derived from an EMBL/GenBank/DDBJ whole genome shotgun (WGS) entry which is preliminary data.</text>
</comment>
<keyword evidence="3" id="KW-1185">Reference proteome</keyword>
<dbReference type="InterPro" id="IPR013216">
    <property type="entry name" value="Methyltransf_11"/>
</dbReference>
<dbReference type="GO" id="GO:0032259">
    <property type="term" value="P:methylation"/>
    <property type="evidence" value="ECO:0007669"/>
    <property type="project" value="UniProtKB-KW"/>
</dbReference>
<evidence type="ECO:0000313" key="3">
    <source>
        <dbReference type="Proteomes" id="UP000017127"/>
    </source>
</evidence>
<dbReference type="EMBL" id="AUZM01000114">
    <property type="protein sequence ID" value="ERT04202.1"/>
    <property type="molecule type" value="Genomic_DNA"/>
</dbReference>
<reference evidence="2 3" key="1">
    <citation type="journal article" date="2013" name="Front. Microbiol.">
        <title>Comparative genomic analyses of the cyanobacterium, Lyngbya aestuarii BL J, a powerful hydrogen producer.</title>
        <authorList>
            <person name="Kothari A."/>
            <person name="Vaughn M."/>
            <person name="Garcia-Pichel F."/>
        </authorList>
    </citation>
    <scope>NUCLEOTIDE SEQUENCE [LARGE SCALE GENOMIC DNA]</scope>
    <source>
        <strain evidence="2 3">BL J</strain>
    </source>
</reference>
<dbReference type="Gene3D" id="3.40.50.150">
    <property type="entry name" value="Vaccinia Virus protein VP39"/>
    <property type="match status" value="1"/>
</dbReference>
<feature type="domain" description="Methyltransferase type 11" evidence="1">
    <location>
        <begin position="83"/>
        <end position="182"/>
    </location>
</feature>
<sequence>MSKKSDRSSQSSSSSAYLSDQWHSLMNAVAYRFNREYQGEAFELPEEVENLPIFRDRMAGTLQAKITSPFWELTKIQKNQQCLDIGCGVSFLIYPWREWNALFYGQDISNVAIDALNARGPQLNSKLFKGVKLGAAHHLEYDADQFDLAIATGLSCYFPLEYWTEVMAEVKRVLKPTGEFIFDVLNPDAPLAEDWAILETYLGTEVFLEPLENWEKMIKSNSEKIVKQKEGELFKVYKVRF</sequence>
<dbReference type="SUPFAM" id="SSF53335">
    <property type="entry name" value="S-adenosyl-L-methionine-dependent methyltransferases"/>
    <property type="match status" value="1"/>
</dbReference>
<dbReference type="OrthoDB" id="527763at2"/>
<proteinExistence type="predicted"/>
<gene>
    <name evidence="2" type="ORF">M595_5862</name>
</gene>
<organism evidence="2 3">
    <name type="scientific">Lyngbya aestuarii BL J</name>
    <dbReference type="NCBI Taxonomy" id="1348334"/>
    <lineage>
        <taxon>Bacteria</taxon>
        <taxon>Bacillati</taxon>
        <taxon>Cyanobacteriota</taxon>
        <taxon>Cyanophyceae</taxon>
        <taxon>Oscillatoriophycideae</taxon>
        <taxon>Oscillatoriales</taxon>
        <taxon>Microcoleaceae</taxon>
        <taxon>Lyngbya</taxon>
    </lineage>
</organism>
<keyword evidence="2" id="KW-0489">Methyltransferase</keyword>
<evidence type="ECO:0000259" key="1">
    <source>
        <dbReference type="Pfam" id="PF08241"/>
    </source>
</evidence>
<keyword evidence="2" id="KW-0808">Transferase</keyword>
<dbReference type="Proteomes" id="UP000017127">
    <property type="component" value="Unassembled WGS sequence"/>
</dbReference>
<name>U7QAI5_9CYAN</name>
<dbReference type="InterPro" id="IPR029063">
    <property type="entry name" value="SAM-dependent_MTases_sf"/>
</dbReference>
<dbReference type="GO" id="GO:0008757">
    <property type="term" value="F:S-adenosylmethionine-dependent methyltransferase activity"/>
    <property type="evidence" value="ECO:0007669"/>
    <property type="project" value="InterPro"/>
</dbReference>
<dbReference type="CDD" id="cd02440">
    <property type="entry name" value="AdoMet_MTases"/>
    <property type="match status" value="1"/>
</dbReference>
<evidence type="ECO:0000313" key="2">
    <source>
        <dbReference type="EMBL" id="ERT04202.1"/>
    </source>
</evidence>
<accession>U7QAI5</accession>
<dbReference type="AlphaFoldDB" id="U7QAI5"/>